<dbReference type="GO" id="GO:0016787">
    <property type="term" value="F:hydrolase activity"/>
    <property type="evidence" value="ECO:0007669"/>
    <property type="project" value="UniProtKB-KW"/>
</dbReference>
<comment type="caution">
    <text evidence="6">The sequence shown here is derived from an EMBL/GenBank/DDBJ whole genome shotgun (WGS) entry which is preliminary data.</text>
</comment>
<feature type="compositionally biased region" description="Acidic residues" evidence="5">
    <location>
        <begin position="489"/>
        <end position="498"/>
    </location>
</feature>
<accession>A0A928VY34</accession>
<dbReference type="SMART" id="SM00191">
    <property type="entry name" value="Int_alpha"/>
    <property type="match status" value="6"/>
</dbReference>
<dbReference type="Pfam" id="PF01839">
    <property type="entry name" value="FG-GAP"/>
    <property type="match status" value="6"/>
</dbReference>
<proteinExistence type="predicted"/>
<dbReference type="Proteomes" id="UP000621799">
    <property type="component" value="Unassembled WGS sequence"/>
</dbReference>
<dbReference type="GO" id="GO:0007155">
    <property type="term" value="P:cell adhesion"/>
    <property type="evidence" value="ECO:0007669"/>
    <property type="project" value="InterPro"/>
</dbReference>
<evidence type="ECO:0000256" key="3">
    <source>
        <dbReference type="ARBA" id="ARBA00022801"/>
    </source>
</evidence>
<dbReference type="InterPro" id="IPR013517">
    <property type="entry name" value="FG-GAP"/>
</dbReference>
<feature type="region of interest" description="Disordered" evidence="5">
    <location>
        <begin position="529"/>
        <end position="551"/>
    </location>
</feature>
<dbReference type="EMBL" id="JADEXN010000320">
    <property type="protein sequence ID" value="MBE9042231.1"/>
    <property type="molecule type" value="Genomic_DNA"/>
</dbReference>
<dbReference type="Pfam" id="PF00353">
    <property type="entry name" value="HemolysinCabind"/>
    <property type="match status" value="3"/>
</dbReference>
<protein>
    <submittedName>
        <fullName evidence="6">FG-GAP repeat protein</fullName>
    </submittedName>
</protein>
<evidence type="ECO:0000313" key="6">
    <source>
        <dbReference type="EMBL" id="MBE9042231.1"/>
    </source>
</evidence>
<dbReference type="RefSeq" id="WP_264322403.1">
    <property type="nucleotide sequence ID" value="NZ_JADEXN010000320.1"/>
</dbReference>
<keyword evidence="1" id="KW-0732">Signal</keyword>
<dbReference type="InterPro" id="IPR011049">
    <property type="entry name" value="Serralysin-like_metalloprot_C"/>
</dbReference>
<dbReference type="InterPro" id="IPR001343">
    <property type="entry name" value="Hemolysn_Ca-bd"/>
</dbReference>
<dbReference type="GO" id="GO:0005509">
    <property type="term" value="F:calcium ion binding"/>
    <property type="evidence" value="ECO:0007669"/>
    <property type="project" value="InterPro"/>
</dbReference>
<keyword evidence="7" id="KW-1185">Reference proteome</keyword>
<keyword evidence="2" id="KW-0677">Repeat</keyword>
<evidence type="ECO:0000313" key="7">
    <source>
        <dbReference type="Proteomes" id="UP000621799"/>
    </source>
</evidence>
<dbReference type="PROSITE" id="PS51470">
    <property type="entry name" value="FG_GAP"/>
    <property type="match status" value="3"/>
</dbReference>
<dbReference type="AlphaFoldDB" id="A0A928VY34"/>
<dbReference type="InterPro" id="IPR028994">
    <property type="entry name" value="Integrin_alpha_N"/>
</dbReference>
<dbReference type="SUPFAM" id="SSF69318">
    <property type="entry name" value="Integrin alpha N-terminal domain"/>
    <property type="match status" value="1"/>
</dbReference>
<dbReference type="InterPro" id="IPR000413">
    <property type="entry name" value="Integrin_alpha"/>
</dbReference>
<dbReference type="PRINTS" id="PR01185">
    <property type="entry name" value="INTEGRINA"/>
</dbReference>
<dbReference type="InterPro" id="IPR018511">
    <property type="entry name" value="Hemolysin-typ_Ca-bd_CS"/>
</dbReference>
<evidence type="ECO:0000256" key="1">
    <source>
        <dbReference type="ARBA" id="ARBA00022729"/>
    </source>
</evidence>
<dbReference type="SUPFAM" id="SSF51120">
    <property type="entry name" value="beta-Roll"/>
    <property type="match status" value="1"/>
</dbReference>
<dbReference type="PANTHER" id="PTHR23221:SF7">
    <property type="entry name" value="PHOSPHATIDYLINOSITOL-GLYCAN-SPECIFIC PHOSPHOLIPASE D"/>
    <property type="match status" value="1"/>
</dbReference>
<keyword evidence="3" id="KW-0378">Hydrolase</keyword>
<dbReference type="Gene3D" id="2.130.10.130">
    <property type="entry name" value="Integrin alpha, N-terminal"/>
    <property type="match status" value="4"/>
</dbReference>
<dbReference type="Gene3D" id="2.150.10.10">
    <property type="entry name" value="Serralysin-like metalloprotease, C-terminal"/>
    <property type="match status" value="2"/>
</dbReference>
<organism evidence="6 7">
    <name type="scientific">Zarconia navalis LEGE 11467</name>
    <dbReference type="NCBI Taxonomy" id="1828826"/>
    <lineage>
        <taxon>Bacteria</taxon>
        <taxon>Bacillati</taxon>
        <taxon>Cyanobacteriota</taxon>
        <taxon>Cyanophyceae</taxon>
        <taxon>Oscillatoriophycideae</taxon>
        <taxon>Oscillatoriales</taxon>
        <taxon>Oscillatoriales incertae sedis</taxon>
        <taxon>Zarconia</taxon>
        <taxon>Zarconia navalis</taxon>
    </lineage>
</organism>
<dbReference type="GO" id="GO:0008305">
    <property type="term" value="C:integrin complex"/>
    <property type="evidence" value="ECO:0007669"/>
    <property type="project" value="InterPro"/>
</dbReference>
<feature type="region of interest" description="Disordered" evidence="5">
    <location>
        <begin position="469"/>
        <end position="498"/>
    </location>
</feature>
<reference evidence="6" key="1">
    <citation type="submission" date="2020-10" db="EMBL/GenBank/DDBJ databases">
        <authorList>
            <person name="Castelo-Branco R."/>
            <person name="Eusebio N."/>
            <person name="Adriana R."/>
            <person name="Vieira A."/>
            <person name="Brugerolle De Fraissinette N."/>
            <person name="Rezende De Castro R."/>
            <person name="Schneider M.P."/>
            <person name="Vasconcelos V."/>
            <person name="Leao P.N."/>
        </authorList>
    </citation>
    <scope>NUCLEOTIDE SEQUENCE</scope>
    <source>
        <strain evidence="6">LEGE 11467</strain>
    </source>
</reference>
<dbReference type="PRINTS" id="PR00313">
    <property type="entry name" value="CABNDNGRPT"/>
</dbReference>
<evidence type="ECO:0000256" key="5">
    <source>
        <dbReference type="SAM" id="MobiDB-lite"/>
    </source>
</evidence>
<evidence type="ECO:0000256" key="2">
    <source>
        <dbReference type="ARBA" id="ARBA00022737"/>
    </source>
</evidence>
<dbReference type="InterPro" id="IPR013519">
    <property type="entry name" value="Int_alpha_beta-p"/>
</dbReference>
<sequence length="672" mass="69060">MTSAINLSDLNGSNGFVINGVDADDLSGLSVSSAGDVNSDGIDDIIIGAQWADPNDNYLAGESYVVFGTNDGFNASLELSDLDGSNGFVINGIDSFDLSGHSVSDAGDVNGDGIDDIIIGAQWADLNGNREAGESYVVFGTNDEFDASLDLSTLDGSNGFTINGINADDRSGAAVSSAGDINGDGFDDIIIGVYLADPNGNREAGESYVVFGTNDGFDASLDLSTLDGSNGFVLNGIDIFDYSGFSVSSAGDVNGDGIDDIIIGARFADPNGNSGAGESYVVFGTNDGFDASLDLSTLDGSNGFTINGIDSFDLSGTSVSGAGDVNGDGFDDIIVGARFADPNGNREAGESYVVFGTNDGFDASLDLSTLDGNNGFTINGIDSGDSSGFSVSSAGDVNGDGFDDIIIGAHYASPNGNFTAGESYVVFGFSTDSTIGTSPTIFDDDLSFTAADETIDALTGDDTIRARQGDDDVFGNDGNDRLFGNQGDDTLDGGADDDNLFGGSGNDLLIGGSGNDSLNGGLNNDTLRGNSGDDRLKGQSGNDNLIGGNGRDTLLGGNGDDRLWGEAGSDVLKGNQGNDFLRGWRGNDTLIGGEGQDIFVLESEKNGTDIIEDFIVEDDAIGLREGLTFDDLEVVQSNGNTNINVFNETLNISETFAILEGVTLTLEELTVI</sequence>
<dbReference type="PANTHER" id="PTHR23221">
    <property type="entry name" value="GLYCOSYLPHOSPHATIDYLINOSITOL PHOSPHOLIPASE D"/>
    <property type="match status" value="1"/>
</dbReference>
<dbReference type="PROSITE" id="PS00330">
    <property type="entry name" value="HEMOLYSIN_CALCIUM"/>
    <property type="match status" value="3"/>
</dbReference>
<evidence type="ECO:0000256" key="4">
    <source>
        <dbReference type="ARBA" id="ARBA00023180"/>
    </source>
</evidence>
<gene>
    <name evidence="6" type="ORF">IQ235_15740</name>
</gene>
<keyword evidence="4" id="KW-0325">Glycoprotein</keyword>
<name>A0A928VY34_9CYAN</name>